<name>A0A4R0P4M1_9SPHI</name>
<evidence type="ECO:0000256" key="4">
    <source>
        <dbReference type="ARBA" id="ARBA00022729"/>
    </source>
</evidence>
<evidence type="ECO:0000256" key="1">
    <source>
        <dbReference type="ARBA" id="ARBA00004613"/>
    </source>
</evidence>
<comment type="caution">
    <text evidence="8">The sequence shown here is derived from an EMBL/GenBank/DDBJ whole genome shotgun (WGS) entry which is preliminary data.</text>
</comment>
<dbReference type="PANTHER" id="PTHR38050">
    <property type="match status" value="1"/>
</dbReference>
<keyword evidence="6" id="KW-0119">Carbohydrate metabolism</keyword>
<keyword evidence="5" id="KW-0378">Hydrolase</keyword>
<dbReference type="GO" id="GO:0045493">
    <property type="term" value="P:xylan catabolic process"/>
    <property type="evidence" value="ECO:0007669"/>
    <property type="project" value="UniProtKB-KW"/>
</dbReference>
<sequence length="276" mass="30631">MLKKPFSNAFIKSFLFLGILMIVSIVNVYAQALVAPVKVMHWVVGDTSREAMIYIPTTAKTKATPIIFVFHGHGGTMGNMFRSRGFEKLWPEAIVICPQGLNTPGQLTDPQGKLPGWQKTPGDMKDRDLLFFDAMLKTLRQDCMVDNKRIYATGHSNGGGFTYLLWATRGDVFASFAPSAAVGGKVVHLLKPKPAMHIMGEQDPLVKPEWQRAMCQRILKINACNNQGKAYAQYATLYFSTTETPVVLYVHPGGHTYPSEASAVVIRFFKSTVNKQ</sequence>
<evidence type="ECO:0000256" key="2">
    <source>
        <dbReference type="ARBA" id="ARBA00022525"/>
    </source>
</evidence>
<dbReference type="SUPFAM" id="SSF53474">
    <property type="entry name" value="alpha/beta-Hydrolases"/>
    <property type="match status" value="1"/>
</dbReference>
<protein>
    <submittedName>
        <fullName evidence="8">Esterase</fullName>
    </submittedName>
</protein>
<gene>
    <name evidence="8" type="ORF">EZ449_07455</name>
</gene>
<evidence type="ECO:0000313" key="9">
    <source>
        <dbReference type="Proteomes" id="UP000291485"/>
    </source>
</evidence>
<dbReference type="EMBL" id="SJSN01000005">
    <property type="protein sequence ID" value="TCD10719.1"/>
    <property type="molecule type" value="Genomic_DNA"/>
</dbReference>
<keyword evidence="2" id="KW-0964">Secreted</keyword>
<accession>A0A4R0P4M1</accession>
<dbReference type="Gene3D" id="3.40.50.1820">
    <property type="entry name" value="alpha/beta hydrolase"/>
    <property type="match status" value="1"/>
</dbReference>
<dbReference type="PANTHER" id="PTHR38050:SF2">
    <property type="entry name" value="FERULOYL ESTERASE C-RELATED"/>
    <property type="match status" value="1"/>
</dbReference>
<organism evidence="8 9">
    <name type="scientific">Pedobacter frigidisoli</name>
    <dbReference type="NCBI Taxonomy" id="2530455"/>
    <lineage>
        <taxon>Bacteria</taxon>
        <taxon>Pseudomonadati</taxon>
        <taxon>Bacteroidota</taxon>
        <taxon>Sphingobacteriia</taxon>
        <taxon>Sphingobacteriales</taxon>
        <taxon>Sphingobacteriaceae</taxon>
        <taxon>Pedobacter</taxon>
    </lineage>
</organism>
<dbReference type="GO" id="GO:0005576">
    <property type="term" value="C:extracellular region"/>
    <property type="evidence" value="ECO:0007669"/>
    <property type="project" value="UniProtKB-SubCell"/>
</dbReference>
<evidence type="ECO:0000256" key="6">
    <source>
        <dbReference type="ARBA" id="ARBA00023277"/>
    </source>
</evidence>
<keyword evidence="7" id="KW-0624">Polysaccharide degradation</keyword>
<keyword evidence="9" id="KW-1185">Reference proteome</keyword>
<dbReference type="InterPro" id="IPR029058">
    <property type="entry name" value="AB_hydrolase_fold"/>
</dbReference>
<keyword evidence="3" id="KW-0858">Xylan degradation</keyword>
<comment type="subcellular location">
    <subcellularLocation>
        <location evidence="1">Secreted</location>
    </subcellularLocation>
</comment>
<proteinExistence type="predicted"/>
<keyword evidence="4" id="KW-0732">Signal</keyword>
<dbReference type="AlphaFoldDB" id="A0A4R0P4M1"/>
<evidence type="ECO:0000256" key="7">
    <source>
        <dbReference type="ARBA" id="ARBA00023326"/>
    </source>
</evidence>
<reference evidence="8 9" key="1">
    <citation type="submission" date="2019-02" db="EMBL/GenBank/DDBJ databases">
        <title>Pedobacter sp. RP-3-11 sp. nov., isolated from Arctic soil.</title>
        <authorList>
            <person name="Dahal R.H."/>
        </authorList>
    </citation>
    <scope>NUCLEOTIDE SEQUENCE [LARGE SCALE GENOMIC DNA]</scope>
    <source>
        <strain evidence="8 9">RP-3-11</strain>
    </source>
</reference>
<dbReference type="OrthoDB" id="699118at2"/>
<evidence type="ECO:0000313" key="8">
    <source>
        <dbReference type="EMBL" id="TCD10719.1"/>
    </source>
</evidence>
<dbReference type="GO" id="GO:0030600">
    <property type="term" value="F:feruloyl esterase activity"/>
    <property type="evidence" value="ECO:0007669"/>
    <property type="project" value="InterPro"/>
</dbReference>
<dbReference type="InterPro" id="IPR043595">
    <property type="entry name" value="FaeB/C/D"/>
</dbReference>
<evidence type="ECO:0000256" key="3">
    <source>
        <dbReference type="ARBA" id="ARBA00022651"/>
    </source>
</evidence>
<evidence type="ECO:0000256" key="5">
    <source>
        <dbReference type="ARBA" id="ARBA00022801"/>
    </source>
</evidence>
<dbReference type="Proteomes" id="UP000291485">
    <property type="component" value="Unassembled WGS sequence"/>
</dbReference>